<dbReference type="PROSITE" id="PS51186">
    <property type="entry name" value="GNAT"/>
    <property type="match status" value="1"/>
</dbReference>
<evidence type="ECO:0000259" key="7">
    <source>
        <dbReference type="PROSITE" id="PS51186"/>
    </source>
</evidence>
<evidence type="ECO:0000256" key="5">
    <source>
        <dbReference type="ARBA" id="ARBA00023315"/>
    </source>
</evidence>
<evidence type="ECO:0000256" key="2">
    <source>
        <dbReference type="ARBA" id="ARBA00022491"/>
    </source>
</evidence>
<dbReference type="PANTHER" id="PTHR36449">
    <property type="entry name" value="ACETYLTRANSFERASE-RELATED"/>
    <property type="match status" value="1"/>
</dbReference>
<sequence>MKKFELLEPERHDRKSFDCGVPALNLYLQRFANQDQKRGLSRVYVLSEGRHIIGYYTISADSVATDALPDKAKFGAYAKAPFLLLGRLAVDKRFQGQGYGDALIFHAFKTTAEAAEKVGILGFVVEAKDDRAVSYYEKFGFIRLIATPNRLVLPFSAMKPLL</sequence>
<dbReference type="HOGENOM" id="CLU_101288_3_0_6"/>
<evidence type="ECO:0000256" key="3">
    <source>
        <dbReference type="ARBA" id="ARBA00022649"/>
    </source>
</evidence>
<keyword evidence="2" id="KW-0678">Repressor</keyword>
<dbReference type="InterPro" id="IPR016181">
    <property type="entry name" value="Acyl_CoA_acyltransferase"/>
</dbReference>
<protein>
    <submittedName>
        <fullName evidence="8">Acetyltransferase</fullName>
    </submittedName>
</protein>
<dbReference type="AlphaFoldDB" id="H8GLE4"/>
<name>H8GLE4_METAL</name>
<reference evidence="8 9" key="1">
    <citation type="journal article" date="2013" name="Genome Announc.">
        <title>Genome Sequence of the Obligate Gammaproteobacterial Methanotroph Methylomicrobium album Strain BG8.</title>
        <authorList>
            <person name="Kits K.D."/>
            <person name="Kalyuzhnaya M.G."/>
            <person name="Klotz M.G."/>
            <person name="Jetten M.S."/>
            <person name="Op den Camp H.J."/>
            <person name="Vuilleumier S."/>
            <person name="Bringel F."/>
            <person name="Dispirito A.A."/>
            <person name="Murrell J.C."/>
            <person name="Bruce D."/>
            <person name="Cheng J.F."/>
            <person name="Copeland A."/>
            <person name="Goodwin L."/>
            <person name="Hauser L."/>
            <person name="Lajus A."/>
            <person name="Land M.L."/>
            <person name="Lapidus A."/>
            <person name="Lucas S."/>
            <person name="Medigue C."/>
            <person name="Pitluck S."/>
            <person name="Woyke T."/>
            <person name="Zeytun A."/>
            <person name="Stein L.Y."/>
        </authorList>
    </citation>
    <scope>NUCLEOTIDE SEQUENCE [LARGE SCALE GENOMIC DNA]</scope>
    <source>
        <strain evidence="8 9">BG8</strain>
    </source>
</reference>
<evidence type="ECO:0000256" key="6">
    <source>
        <dbReference type="ARBA" id="ARBA00049880"/>
    </source>
</evidence>
<dbReference type="Proteomes" id="UP000005090">
    <property type="component" value="Chromosome"/>
</dbReference>
<dbReference type="Pfam" id="PF13508">
    <property type="entry name" value="Acetyltransf_7"/>
    <property type="match status" value="1"/>
</dbReference>
<dbReference type="eggNOG" id="COG3153">
    <property type="taxonomic scope" value="Bacteria"/>
</dbReference>
<proteinExistence type="inferred from homology"/>
<dbReference type="EMBL" id="CM001475">
    <property type="protein sequence ID" value="EIC29309.1"/>
    <property type="molecule type" value="Genomic_DNA"/>
</dbReference>
<keyword evidence="3" id="KW-1277">Toxin-antitoxin system</keyword>
<keyword evidence="9" id="KW-1185">Reference proteome</keyword>
<dbReference type="InterPro" id="IPR000182">
    <property type="entry name" value="GNAT_dom"/>
</dbReference>
<dbReference type="STRING" id="686340.Metal_1526"/>
<evidence type="ECO:0000256" key="1">
    <source>
        <dbReference type="ARBA" id="ARBA00009342"/>
    </source>
</evidence>
<organism evidence="8 9">
    <name type="scientific">Methylomicrobium album BG8</name>
    <dbReference type="NCBI Taxonomy" id="686340"/>
    <lineage>
        <taxon>Bacteria</taxon>
        <taxon>Pseudomonadati</taxon>
        <taxon>Pseudomonadota</taxon>
        <taxon>Gammaproteobacteria</taxon>
        <taxon>Methylococcales</taxon>
        <taxon>Methylococcaceae</taxon>
        <taxon>Methylomicrobium</taxon>
    </lineage>
</organism>
<dbReference type="RefSeq" id="WP_005371067.1">
    <property type="nucleotide sequence ID" value="NZ_CM001475.1"/>
</dbReference>
<dbReference type="PANTHER" id="PTHR36449:SF1">
    <property type="entry name" value="ACETYLTRANSFERASE"/>
    <property type="match status" value="1"/>
</dbReference>
<comment type="catalytic activity">
    <reaction evidence="6">
        <text>glycyl-tRNA(Gly) + acetyl-CoA = N-acetylglycyl-tRNA(Gly) + CoA + H(+)</text>
        <dbReference type="Rhea" id="RHEA:81867"/>
        <dbReference type="Rhea" id="RHEA-COMP:9683"/>
        <dbReference type="Rhea" id="RHEA-COMP:19766"/>
        <dbReference type="ChEBI" id="CHEBI:15378"/>
        <dbReference type="ChEBI" id="CHEBI:57287"/>
        <dbReference type="ChEBI" id="CHEBI:57288"/>
        <dbReference type="ChEBI" id="CHEBI:78522"/>
        <dbReference type="ChEBI" id="CHEBI:232036"/>
    </reaction>
</comment>
<dbReference type="Gene3D" id="3.40.630.30">
    <property type="match status" value="1"/>
</dbReference>
<evidence type="ECO:0000256" key="4">
    <source>
        <dbReference type="ARBA" id="ARBA00022679"/>
    </source>
</evidence>
<feature type="domain" description="N-acetyltransferase" evidence="7">
    <location>
        <begin position="1"/>
        <end position="162"/>
    </location>
</feature>
<dbReference type="CDD" id="cd04301">
    <property type="entry name" value="NAT_SF"/>
    <property type="match status" value="1"/>
</dbReference>
<evidence type="ECO:0000313" key="8">
    <source>
        <dbReference type="EMBL" id="EIC29309.1"/>
    </source>
</evidence>
<accession>H8GLE4</accession>
<dbReference type="GO" id="GO:0016747">
    <property type="term" value="F:acyltransferase activity, transferring groups other than amino-acyl groups"/>
    <property type="evidence" value="ECO:0007669"/>
    <property type="project" value="InterPro"/>
</dbReference>
<comment type="similarity">
    <text evidence="1">Belongs to the acetyltransferase family. GNAT subfamily.</text>
</comment>
<keyword evidence="4 8" id="KW-0808">Transferase</keyword>
<keyword evidence="5" id="KW-0012">Acyltransferase</keyword>
<gene>
    <name evidence="8" type="ORF">Metal_1526</name>
</gene>
<dbReference type="SUPFAM" id="SSF55729">
    <property type="entry name" value="Acyl-CoA N-acyltransferases (Nat)"/>
    <property type="match status" value="1"/>
</dbReference>
<evidence type="ECO:0000313" key="9">
    <source>
        <dbReference type="Proteomes" id="UP000005090"/>
    </source>
</evidence>